<feature type="region of interest" description="Disordered" evidence="1">
    <location>
        <begin position="96"/>
        <end position="115"/>
    </location>
</feature>
<feature type="compositionally biased region" description="Basic residues" evidence="1">
    <location>
        <begin position="106"/>
        <end position="115"/>
    </location>
</feature>
<protein>
    <submittedName>
        <fullName evidence="2">Phage-related protein</fullName>
    </submittedName>
</protein>
<reference evidence="2 3" key="1">
    <citation type="submission" date="2016-10" db="EMBL/GenBank/DDBJ databases">
        <authorList>
            <person name="de Groot N.N."/>
        </authorList>
    </citation>
    <scope>NUCLEOTIDE SEQUENCE [LARGE SCALE GENOMIC DNA]</scope>
    <source>
        <strain evidence="2 3">LMG 24775</strain>
    </source>
</reference>
<dbReference type="InterPro" id="IPR009241">
    <property type="entry name" value="HigB-like"/>
</dbReference>
<sequence>MEEPILSVVFYRSDAGKEPVRDWLLELTVEDRKAIGADIKTVQYNWPLGMPVVRKMEPGLWEVRCSIGDGIARVLFTAQNGKMVLLHGFIKKSAKTPAPDLTTARNRLKKLRNTP</sequence>
<dbReference type="Pfam" id="PF05973">
    <property type="entry name" value="Gp49"/>
    <property type="match status" value="1"/>
</dbReference>
<dbReference type="GeneID" id="94695274"/>
<accession>A0A1H3F237</accession>
<dbReference type="EMBL" id="FNPE01000001">
    <property type="protein sequence ID" value="SDX85076.1"/>
    <property type="molecule type" value="Genomic_DNA"/>
</dbReference>
<evidence type="ECO:0000313" key="3">
    <source>
        <dbReference type="Proteomes" id="UP000183417"/>
    </source>
</evidence>
<gene>
    <name evidence="2" type="ORF">SAMN05421547_101465</name>
</gene>
<evidence type="ECO:0000313" key="2">
    <source>
        <dbReference type="EMBL" id="SDX85076.1"/>
    </source>
</evidence>
<proteinExistence type="predicted"/>
<organism evidence="2 3">
    <name type="scientific">Delftia lacustris</name>
    <dbReference type="NCBI Taxonomy" id="558537"/>
    <lineage>
        <taxon>Bacteria</taxon>
        <taxon>Pseudomonadati</taxon>
        <taxon>Pseudomonadota</taxon>
        <taxon>Betaproteobacteria</taxon>
        <taxon>Burkholderiales</taxon>
        <taxon>Comamonadaceae</taxon>
        <taxon>Delftia</taxon>
    </lineage>
</organism>
<dbReference type="Proteomes" id="UP000183417">
    <property type="component" value="Unassembled WGS sequence"/>
</dbReference>
<evidence type="ECO:0000256" key="1">
    <source>
        <dbReference type="SAM" id="MobiDB-lite"/>
    </source>
</evidence>
<name>A0A1H3F237_9BURK</name>
<dbReference type="AlphaFoldDB" id="A0A1H3F237"/>
<dbReference type="RefSeq" id="WP_017406311.1">
    <property type="nucleotide sequence ID" value="NZ_CP141274.1"/>
</dbReference>